<proteinExistence type="predicted"/>
<evidence type="ECO:0000313" key="3">
    <source>
        <dbReference type="Proteomes" id="UP001295740"/>
    </source>
</evidence>
<dbReference type="EMBL" id="CAUWAG010000010">
    <property type="protein sequence ID" value="CAJ2507189.1"/>
    <property type="molecule type" value="Genomic_DNA"/>
</dbReference>
<organism evidence="2 3">
    <name type="scientific">Anthostomella pinea</name>
    <dbReference type="NCBI Taxonomy" id="933095"/>
    <lineage>
        <taxon>Eukaryota</taxon>
        <taxon>Fungi</taxon>
        <taxon>Dikarya</taxon>
        <taxon>Ascomycota</taxon>
        <taxon>Pezizomycotina</taxon>
        <taxon>Sordariomycetes</taxon>
        <taxon>Xylariomycetidae</taxon>
        <taxon>Xylariales</taxon>
        <taxon>Xylariaceae</taxon>
        <taxon>Anthostomella</taxon>
    </lineage>
</organism>
<comment type="caution">
    <text evidence="2">The sequence shown here is derived from an EMBL/GenBank/DDBJ whole genome shotgun (WGS) entry which is preliminary data.</text>
</comment>
<dbReference type="AlphaFoldDB" id="A0AAI8VLM7"/>
<feature type="compositionally biased region" description="Polar residues" evidence="1">
    <location>
        <begin position="1"/>
        <end position="10"/>
    </location>
</feature>
<dbReference type="Proteomes" id="UP001295740">
    <property type="component" value="Unassembled WGS sequence"/>
</dbReference>
<reference evidence="2" key="1">
    <citation type="submission" date="2023-10" db="EMBL/GenBank/DDBJ databases">
        <authorList>
            <person name="Hackl T."/>
        </authorList>
    </citation>
    <scope>NUCLEOTIDE SEQUENCE</scope>
</reference>
<keyword evidence="3" id="KW-1185">Reference proteome</keyword>
<feature type="region of interest" description="Disordered" evidence="1">
    <location>
        <begin position="1"/>
        <end position="56"/>
    </location>
</feature>
<sequence>MGQYDRQAQSQRKHGPLPNSGAAKAPATPPLQRPQWRGQGYVKKQKPRQTTAVATKSTSTVQEQRLLIDLQQLILNIFRNTFLASKDFDSWKGTLHEVNEALLQRDLVKAFGSEEFKEGYALRWSPSRSLVYVNVLACLCDLRQDDHWVKQLLNLDLPSKPARVVCFGGGAAEVMALAGLVRHLLPSAAGKPQQSELETSNASQVETPLLYLHLIDTADWSSVISKLETGVETPPTLSQYASASARASNSAFLGPNGLNTTFHQVDILSLSSEDLKNTIGSEPLMITFFLTLNDLYTISIPKTTALLRKLDILAPQGSVLVVIDSIDASSSPGISNNQLKDSSDSPPPAYSMDWLLDRVLLAKPQKDNGETEEDKEKPRWEKLTEEKMKQHKLDETLAYPGSLENMRFQLHVFRRL</sequence>
<dbReference type="Pfam" id="PF11312">
    <property type="entry name" value="Methyltransf_34"/>
    <property type="match status" value="1"/>
</dbReference>
<accession>A0AAI8VLM7</accession>
<name>A0AAI8VLM7_9PEZI</name>
<protein>
    <submittedName>
        <fullName evidence="2">Uu.00g083750.m01.CDS01</fullName>
    </submittedName>
</protein>
<feature type="region of interest" description="Disordered" evidence="1">
    <location>
        <begin position="365"/>
        <end position="387"/>
    </location>
</feature>
<gene>
    <name evidence="2" type="ORF">KHLLAP_LOCUS7657</name>
</gene>
<evidence type="ECO:0000256" key="1">
    <source>
        <dbReference type="SAM" id="MobiDB-lite"/>
    </source>
</evidence>
<dbReference type="InterPro" id="IPR021463">
    <property type="entry name" value="Methyltransf_34"/>
</dbReference>
<evidence type="ECO:0000313" key="2">
    <source>
        <dbReference type="EMBL" id="CAJ2507189.1"/>
    </source>
</evidence>